<feature type="region of interest" description="Disordered" evidence="1">
    <location>
        <begin position="51"/>
        <end position="75"/>
    </location>
</feature>
<feature type="non-terminal residue" evidence="2">
    <location>
        <position position="75"/>
    </location>
</feature>
<reference evidence="2" key="1">
    <citation type="submission" date="2014-05" db="EMBL/GenBank/DDBJ databases">
        <title>The transcriptome of the halophilic microalga Tetraselmis sp. GSL018 isolated from the Great Salt Lake, Utah.</title>
        <authorList>
            <person name="Jinkerson R.E."/>
            <person name="D'Adamo S."/>
            <person name="Posewitz M.C."/>
        </authorList>
    </citation>
    <scope>NUCLEOTIDE SEQUENCE</scope>
    <source>
        <strain evidence="2">GSL018</strain>
    </source>
</reference>
<dbReference type="EMBL" id="GBEZ01024527">
    <property type="protein sequence ID" value="JAC62468.1"/>
    <property type="molecule type" value="Transcribed_RNA"/>
</dbReference>
<name>A0A061QRY3_9CHLO</name>
<sequence>RGGASLSSPTSAPTLHPPASPPVHGAPPPPPFSLPSLQARLPAGACCEAPVPAAGVRTGRRSAVTTGGPQPRAPP</sequence>
<protein>
    <submittedName>
        <fullName evidence="2">Uncharacterized protein</fullName>
    </submittedName>
</protein>
<gene>
    <name evidence="2" type="ORF">TSPGSL018_23274</name>
</gene>
<accession>A0A061QRY3</accession>
<feature type="non-terminal residue" evidence="2">
    <location>
        <position position="1"/>
    </location>
</feature>
<dbReference type="AlphaFoldDB" id="A0A061QRY3"/>
<proteinExistence type="predicted"/>
<evidence type="ECO:0000313" key="2">
    <source>
        <dbReference type="EMBL" id="JAC62468.1"/>
    </source>
</evidence>
<feature type="compositionally biased region" description="Polar residues" evidence="1">
    <location>
        <begin position="1"/>
        <end position="13"/>
    </location>
</feature>
<evidence type="ECO:0000256" key="1">
    <source>
        <dbReference type="SAM" id="MobiDB-lite"/>
    </source>
</evidence>
<feature type="compositionally biased region" description="Pro residues" evidence="1">
    <location>
        <begin position="15"/>
        <end position="33"/>
    </location>
</feature>
<feature type="region of interest" description="Disordered" evidence="1">
    <location>
        <begin position="1"/>
        <end position="37"/>
    </location>
</feature>
<organism evidence="2">
    <name type="scientific">Tetraselmis sp. GSL018</name>
    <dbReference type="NCBI Taxonomy" id="582737"/>
    <lineage>
        <taxon>Eukaryota</taxon>
        <taxon>Viridiplantae</taxon>
        <taxon>Chlorophyta</taxon>
        <taxon>core chlorophytes</taxon>
        <taxon>Chlorodendrophyceae</taxon>
        <taxon>Chlorodendrales</taxon>
        <taxon>Chlorodendraceae</taxon>
        <taxon>Tetraselmis</taxon>
    </lineage>
</organism>